<feature type="domain" description="RRM" evidence="3">
    <location>
        <begin position="343"/>
        <end position="414"/>
    </location>
</feature>
<feature type="compositionally biased region" description="Basic residues" evidence="2">
    <location>
        <begin position="415"/>
        <end position="425"/>
    </location>
</feature>
<dbReference type="Pfam" id="PF00076">
    <property type="entry name" value="RRM_1"/>
    <property type="match status" value="1"/>
</dbReference>
<dbReference type="EMBL" id="CP051142">
    <property type="protein sequence ID" value="QIX00140.1"/>
    <property type="molecule type" value="Genomic_DNA"/>
</dbReference>
<sequence length="774" mass="84853">MNLEEEPEEPHLHSEASLLSPASPKPIHFPTPTNIPVLNNMMDVSFNQTELHMQDPSMRNTEVREGAWKDTDAQEDAPGDEDAPVEGEPMQSTQEQPVIDTMPEIQESHDTNAQLNSQIELAQHIDPAAAENDATAAVSDTALLNDNSLRAPTTLSVAEGTPMPDVQAQPSSFSLPSNVDVQSLLASLQAAPVSHSTNATPAAVQQDIPATDLAGTTVTTTSVTEPTSAHDQLPAVSATTVTVAQPGDDLVSALTRGITPAAGTSVAFQHVDSAATPSAQAANGALQPRVPSSQRERKLAAGEPVTQEDMPWTADIQQKYDEFIQEERRYVNDGKWDQFPMGSRLFVGNLSSESVTKRDIFHVFHTYGPLAQISIKQAYGFVQFLYADDCDRALNTEQGTMIKDKRIHLEISKPQKARNQNRNRSRSPVNRGSGRSGNDRNQSGRDSYRAMRSPSPRGAYRDRYDDRQRNRQRSPPGYGRSRYTRSPSPRRIDAEDDLPLPRRAPQDVPEVQIIVKEQNIDRRLIEMVENTIGAARFRTAVLVLKPNLNEDAAIQRQLVEGVLAIVRLDRRSMETGRVMLRIFDRSMGADRVQFNDYDYIDVTTCVGLLDRARGASRLASTPAQYGMPMQQQPPSYAQPPPMQYGYGAPSAPPQPYALPPGYPPQYQAQQPAVHPPHGLPQQLDPASLQNLLTAARNGQPPQQARPPMTGGPYGYPPQAAYSQPPPPQQAYANANSWMQQQQQSAARAAVPPSAPPGGQVNMQDILARLGTYKQ</sequence>
<dbReference type="InterPro" id="IPR035979">
    <property type="entry name" value="RBD_domain_sf"/>
</dbReference>
<feature type="region of interest" description="Disordered" evidence="2">
    <location>
        <begin position="622"/>
        <end position="684"/>
    </location>
</feature>
<feature type="compositionally biased region" description="Acidic residues" evidence="2">
    <location>
        <begin position="73"/>
        <end position="85"/>
    </location>
</feature>
<feature type="compositionally biased region" description="Basic and acidic residues" evidence="2">
    <location>
        <begin position="459"/>
        <end position="469"/>
    </location>
</feature>
<dbReference type="InterPro" id="IPR052600">
    <property type="entry name" value="Nuc_rcpt_coact/corep"/>
</dbReference>
<feature type="compositionally biased region" description="Low complexity" evidence="2">
    <location>
        <begin position="739"/>
        <end position="760"/>
    </location>
</feature>
<accession>A0A6H0Y0G8</accession>
<feature type="region of interest" description="Disordered" evidence="2">
    <location>
        <begin position="405"/>
        <end position="505"/>
    </location>
</feature>
<dbReference type="PANTHER" id="PTHR23295:SF6">
    <property type="entry name" value="NEOSIN, ISOFORM A"/>
    <property type="match status" value="1"/>
</dbReference>
<evidence type="ECO:0000256" key="1">
    <source>
        <dbReference type="PROSITE-ProRule" id="PRU00176"/>
    </source>
</evidence>
<feature type="region of interest" description="Disordered" evidence="2">
    <location>
        <begin position="69"/>
        <end position="92"/>
    </location>
</feature>
<feature type="compositionally biased region" description="Low complexity" evidence="2">
    <location>
        <begin position="477"/>
        <end position="489"/>
    </location>
</feature>
<keyword evidence="1" id="KW-0694">RNA-binding</keyword>
<dbReference type="Gene3D" id="3.30.70.330">
    <property type="match status" value="1"/>
</dbReference>
<evidence type="ECO:0000313" key="4">
    <source>
        <dbReference type="EMBL" id="QIX00140.1"/>
    </source>
</evidence>
<name>A0A6H0Y0G8_9PEZI</name>
<dbReference type="SMART" id="SM00360">
    <property type="entry name" value="RRM"/>
    <property type="match status" value="1"/>
</dbReference>
<dbReference type="PROSITE" id="PS50102">
    <property type="entry name" value="RRM"/>
    <property type="match status" value="1"/>
</dbReference>
<feature type="compositionally biased region" description="Pro residues" evidence="2">
    <location>
        <begin position="650"/>
        <end position="663"/>
    </location>
</feature>
<dbReference type="AlphaFoldDB" id="A0A6H0Y0G8"/>
<keyword evidence="5" id="KW-1185">Reference proteome</keyword>
<evidence type="ECO:0000259" key="3">
    <source>
        <dbReference type="PROSITE" id="PS50102"/>
    </source>
</evidence>
<dbReference type="SUPFAM" id="SSF54928">
    <property type="entry name" value="RNA-binding domain, RBD"/>
    <property type="match status" value="1"/>
</dbReference>
<reference evidence="4 5" key="1">
    <citation type="journal article" date="2016" name="Sci. Rep.">
        <title>Peltaster fructicola genome reveals evolution from an invasive phytopathogen to an ectophytic parasite.</title>
        <authorList>
            <person name="Xu C."/>
            <person name="Chen H."/>
            <person name="Gleason M.L."/>
            <person name="Xu J.R."/>
            <person name="Liu H."/>
            <person name="Zhang R."/>
            <person name="Sun G."/>
        </authorList>
    </citation>
    <scope>NUCLEOTIDE SEQUENCE [LARGE SCALE GENOMIC DNA]</scope>
    <source>
        <strain evidence="4 5">LNHT1506</strain>
    </source>
</reference>
<dbReference type="OrthoDB" id="10044938at2759"/>
<dbReference type="GO" id="GO:0003723">
    <property type="term" value="F:RNA binding"/>
    <property type="evidence" value="ECO:0007669"/>
    <property type="project" value="UniProtKB-UniRule"/>
</dbReference>
<dbReference type="InterPro" id="IPR012677">
    <property type="entry name" value="Nucleotide-bd_a/b_plait_sf"/>
</dbReference>
<gene>
    <name evidence="4" type="ORF">AMS68_005657</name>
</gene>
<protein>
    <recommendedName>
        <fullName evidence="3">RRM domain-containing protein</fullName>
    </recommendedName>
</protein>
<dbReference type="InterPro" id="IPR000504">
    <property type="entry name" value="RRM_dom"/>
</dbReference>
<dbReference type="PANTHER" id="PTHR23295">
    <property type="entry name" value="NUCLEAR RECEPTOR COACTIVATOR 5-RELATED"/>
    <property type="match status" value="1"/>
</dbReference>
<feature type="region of interest" description="Disordered" evidence="2">
    <location>
        <begin position="1"/>
        <end position="36"/>
    </location>
</feature>
<feature type="region of interest" description="Disordered" evidence="2">
    <location>
        <begin position="697"/>
        <end position="774"/>
    </location>
</feature>
<organism evidence="4 5">
    <name type="scientific">Peltaster fructicola</name>
    <dbReference type="NCBI Taxonomy" id="286661"/>
    <lineage>
        <taxon>Eukaryota</taxon>
        <taxon>Fungi</taxon>
        <taxon>Dikarya</taxon>
        <taxon>Ascomycota</taxon>
        <taxon>Pezizomycotina</taxon>
        <taxon>Dothideomycetes</taxon>
        <taxon>Dothideomycetes incertae sedis</taxon>
        <taxon>Peltaster</taxon>
    </lineage>
</organism>
<proteinExistence type="predicted"/>
<evidence type="ECO:0000313" key="5">
    <source>
        <dbReference type="Proteomes" id="UP000503462"/>
    </source>
</evidence>
<evidence type="ECO:0000256" key="2">
    <source>
        <dbReference type="SAM" id="MobiDB-lite"/>
    </source>
</evidence>
<dbReference type="Proteomes" id="UP000503462">
    <property type="component" value="Chromosome 4"/>
</dbReference>